<sequence>MDLTSQTLKTFKLNAVLKLIVDFCTMLIGRRRCETPAGEERQTLTLKGQSYEAVRRLLAENERLSLESIANFNRAKLKEI</sequence>
<protein>
    <submittedName>
        <fullName evidence="1">Uncharacterized protein</fullName>
    </submittedName>
</protein>
<dbReference type="EMBL" id="PISE01000013">
    <property type="protein sequence ID" value="PKG24425.1"/>
    <property type="molecule type" value="Genomic_DNA"/>
</dbReference>
<reference evidence="1 2" key="1">
    <citation type="journal article" date="2003" name="Int. J. Syst. Evol. Microbiol.">
        <title>Bacillus nealsonii sp. nov., isolated from a spacecraft-assembly facility, whose spores are gamma-radiation resistant.</title>
        <authorList>
            <person name="Venkateswaran K."/>
            <person name="Kempf M."/>
            <person name="Chen F."/>
            <person name="Satomi M."/>
            <person name="Nicholson W."/>
            <person name="Kern R."/>
        </authorList>
    </citation>
    <scope>NUCLEOTIDE SEQUENCE [LARGE SCALE GENOMIC DNA]</scope>
    <source>
        <strain evidence="1 2">FO-92</strain>
    </source>
</reference>
<keyword evidence="2" id="KW-1185">Reference proteome</keyword>
<evidence type="ECO:0000313" key="2">
    <source>
        <dbReference type="Proteomes" id="UP000233375"/>
    </source>
</evidence>
<dbReference type="AlphaFoldDB" id="A0A2N0Z4I2"/>
<proteinExistence type="predicted"/>
<comment type="caution">
    <text evidence="1">The sequence shown here is derived from an EMBL/GenBank/DDBJ whole genome shotgun (WGS) entry which is preliminary data.</text>
</comment>
<gene>
    <name evidence="1" type="ORF">CWS01_06385</name>
</gene>
<dbReference type="Proteomes" id="UP000233375">
    <property type="component" value="Unassembled WGS sequence"/>
</dbReference>
<accession>A0A2N0Z4I2</accession>
<organism evidence="1 2">
    <name type="scientific">Niallia nealsonii</name>
    <dbReference type="NCBI Taxonomy" id="115979"/>
    <lineage>
        <taxon>Bacteria</taxon>
        <taxon>Bacillati</taxon>
        <taxon>Bacillota</taxon>
        <taxon>Bacilli</taxon>
        <taxon>Bacillales</taxon>
        <taxon>Bacillaceae</taxon>
        <taxon>Niallia</taxon>
    </lineage>
</organism>
<evidence type="ECO:0000313" key="1">
    <source>
        <dbReference type="EMBL" id="PKG24425.1"/>
    </source>
</evidence>
<name>A0A2N0Z4I2_9BACI</name>